<reference evidence="2 3" key="1">
    <citation type="submission" date="2023-07" db="EMBL/GenBank/DDBJ databases">
        <title>Genomic Encyclopedia of Type Strains, Phase IV (KMG-IV): sequencing the most valuable type-strain genomes for metagenomic binning, comparative biology and taxonomic classification.</title>
        <authorList>
            <person name="Goeker M."/>
        </authorList>
    </citation>
    <scope>NUCLEOTIDE SEQUENCE [LARGE SCALE GENOMIC DNA]</scope>
    <source>
        <strain evidence="2 3">DSM 22170</strain>
    </source>
</reference>
<dbReference type="EMBL" id="JAVDQH010000024">
    <property type="protein sequence ID" value="MDR6246197.1"/>
    <property type="molecule type" value="Genomic_DNA"/>
</dbReference>
<proteinExistence type="predicted"/>
<evidence type="ECO:0000256" key="1">
    <source>
        <dbReference type="SAM" id="MobiDB-lite"/>
    </source>
</evidence>
<keyword evidence="3" id="KW-1185">Reference proteome</keyword>
<dbReference type="Proteomes" id="UP001185028">
    <property type="component" value="Unassembled WGS sequence"/>
</dbReference>
<name>A0ABU1J3V9_9BACL</name>
<protein>
    <submittedName>
        <fullName evidence="2">Uncharacterized protein</fullName>
    </submittedName>
</protein>
<evidence type="ECO:0000313" key="3">
    <source>
        <dbReference type="Proteomes" id="UP001185028"/>
    </source>
</evidence>
<organism evidence="2 3">
    <name type="scientific">Paenibacillus hunanensis</name>
    <dbReference type="NCBI Taxonomy" id="539262"/>
    <lineage>
        <taxon>Bacteria</taxon>
        <taxon>Bacillati</taxon>
        <taxon>Bacillota</taxon>
        <taxon>Bacilli</taxon>
        <taxon>Bacillales</taxon>
        <taxon>Paenibacillaceae</taxon>
        <taxon>Paenibacillus</taxon>
    </lineage>
</organism>
<accession>A0ABU1J3V9</accession>
<gene>
    <name evidence="2" type="ORF">JOC58_004117</name>
</gene>
<feature type="compositionally biased region" description="Low complexity" evidence="1">
    <location>
        <begin position="1"/>
        <end position="13"/>
    </location>
</feature>
<sequence>MDKMNIQIQLNKNQNKDKSIKDKKKQKEFQEALEFDLHFPDGIFTIPSTPVTPKVKVRAMLNYYKSVGKKPDELSDEKREVFLYRG</sequence>
<feature type="compositionally biased region" description="Basic and acidic residues" evidence="1">
    <location>
        <begin position="14"/>
        <end position="23"/>
    </location>
</feature>
<dbReference type="RefSeq" id="WP_188777998.1">
    <property type="nucleotide sequence ID" value="NZ_BMMB01000013.1"/>
</dbReference>
<feature type="region of interest" description="Disordered" evidence="1">
    <location>
        <begin position="1"/>
        <end position="23"/>
    </location>
</feature>
<comment type="caution">
    <text evidence="2">The sequence shown here is derived from an EMBL/GenBank/DDBJ whole genome shotgun (WGS) entry which is preliminary data.</text>
</comment>
<evidence type="ECO:0000313" key="2">
    <source>
        <dbReference type="EMBL" id="MDR6246197.1"/>
    </source>
</evidence>